<dbReference type="EMBL" id="AAWS01000014">
    <property type="protein sequence ID" value="EAY28708.1"/>
    <property type="molecule type" value="Genomic_DNA"/>
</dbReference>
<reference evidence="1 2" key="1">
    <citation type="submission" date="2007-01" db="EMBL/GenBank/DDBJ databases">
        <authorList>
            <person name="Haygood M."/>
            <person name="Podell S."/>
            <person name="Anderson C."/>
            <person name="Hopkinson B."/>
            <person name="Roe K."/>
            <person name="Barbeau K."/>
            <person name="Gaasterland T."/>
            <person name="Ferriera S."/>
            <person name="Johnson J."/>
            <person name="Kravitz S."/>
            <person name="Beeson K."/>
            <person name="Sutton G."/>
            <person name="Rogers Y.-H."/>
            <person name="Friedman R."/>
            <person name="Frazier M."/>
            <person name="Venter J.C."/>
        </authorList>
    </citation>
    <scope>NUCLEOTIDE SEQUENCE [LARGE SCALE GENOMIC DNA]</scope>
    <source>
        <strain evidence="1 2">ATCC 23134</strain>
    </source>
</reference>
<evidence type="ECO:0000313" key="2">
    <source>
        <dbReference type="Proteomes" id="UP000004095"/>
    </source>
</evidence>
<organism evidence="1 2">
    <name type="scientific">Microscilla marina ATCC 23134</name>
    <dbReference type="NCBI Taxonomy" id="313606"/>
    <lineage>
        <taxon>Bacteria</taxon>
        <taxon>Pseudomonadati</taxon>
        <taxon>Bacteroidota</taxon>
        <taxon>Cytophagia</taxon>
        <taxon>Cytophagales</taxon>
        <taxon>Microscillaceae</taxon>
        <taxon>Microscilla</taxon>
    </lineage>
</organism>
<dbReference type="Proteomes" id="UP000004095">
    <property type="component" value="Unassembled WGS sequence"/>
</dbReference>
<comment type="caution">
    <text evidence="1">The sequence shown here is derived from an EMBL/GenBank/DDBJ whole genome shotgun (WGS) entry which is preliminary data.</text>
</comment>
<accession>A1ZLF4</accession>
<evidence type="ECO:0000313" key="1">
    <source>
        <dbReference type="EMBL" id="EAY28708.1"/>
    </source>
</evidence>
<keyword evidence="2" id="KW-1185">Reference proteome</keyword>
<name>A1ZLF4_MICM2</name>
<protein>
    <submittedName>
        <fullName evidence="1">Uncharacterized protein</fullName>
    </submittedName>
</protein>
<proteinExistence type="predicted"/>
<sequence>MFKLHTMKNEEKILELLAESLKKLDQNSKVPDFPHLCS</sequence>
<dbReference type="AlphaFoldDB" id="A1ZLF4"/>
<gene>
    <name evidence="1" type="ORF">M23134_07806</name>
</gene>